<reference evidence="1" key="1">
    <citation type="submission" date="2022-07" db="EMBL/GenBank/DDBJ databases">
        <title>Genome analysis of Parmales, a sister group of diatoms, reveals the evolutionary specialization of diatoms from phago-mixotrophs to photoautotrophs.</title>
        <authorList>
            <person name="Ban H."/>
            <person name="Sato S."/>
            <person name="Yoshikawa S."/>
            <person name="Kazumasa Y."/>
            <person name="Nakamura Y."/>
            <person name="Ichinomiya M."/>
            <person name="Saitoh K."/>
            <person name="Sato N."/>
            <person name="Blanc-Mathieu R."/>
            <person name="Endo H."/>
            <person name="Kuwata A."/>
            <person name="Ogata H."/>
        </authorList>
    </citation>
    <scope>NUCLEOTIDE SEQUENCE</scope>
</reference>
<protein>
    <submittedName>
        <fullName evidence="1">Uncharacterized protein</fullName>
    </submittedName>
</protein>
<comment type="caution">
    <text evidence="1">The sequence shown here is derived from an EMBL/GenBank/DDBJ whole genome shotgun (WGS) entry which is preliminary data.</text>
</comment>
<gene>
    <name evidence="1" type="ORF">TrRE_jg2677</name>
</gene>
<dbReference type="PRINTS" id="PR00413">
    <property type="entry name" value="HADHALOGNASE"/>
</dbReference>
<dbReference type="InterPro" id="IPR006439">
    <property type="entry name" value="HAD-SF_hydro_IA"/>
</dbReference>
<dbReference type="PANTHER" id="PTHR43434">
    <property type="entry name" value="PHOSPHOGLYCOLATE PHOSPHATASE"/>
    <property type="match status" value="1"/>
</dbReference>
<dbReference type="GO" id="GO:0008967">
    <property type="term" value="F:phosphoglycolate phosphatase activity"/>
    <property type="evidence" value="ECO:0007669"/>
    <property type="project" value="TreeGrafter"/>
</dbReference>
<dbReference type="Proteomes" id="UP001165082">
    <property type="component" value="Unassembled WGS sequence"/>
</dbReference>
<dbReference type="PANTHER" id="PTHR43434:SF1">
    <property type="entry name" value="PHOSPHOGLYCOLATE PHOSPHATASE"/>
    <property type="match status" value="1"/>
</dbReference>
<dbReference type="Gene3D" id="1.10.150.240">
    <property type="entry name" value="Putative phosphatase, domain 2"/>
    <property type="match status" value="1"/>
</dbReference>
<feature type="non-terminal residue" evidence="1">
    <location>
        <position position="154"/>
    </location>
</feature>
<dbReference type="GO" id="GO:0005829">
    <property type="term" value="C:cytosol"/>
    <property type="evidence" value="ECO:0007669"/>
    <property type="project" value="TreeGrafter"/>
</dbReference>
<sequence length="154" mass="16369">MPIKAVVFDIDGTLVHSTPHCLSITNQLLVSNNRSALTSSEYSELTKYDTASRFTAHLHGEAALTSPEFPKLYEDGLRLGAEFDALYVSTLSSTNCPLYPGIKMPLLSLASKGVKLAALTNACLAYATSVFLAHGLSPYFSEVAGADSVPASKP</sequence>
<name>A0A9W6ZK08_9STRA</name>
<keyword evidence="2" id="KW-1185">Reference proteome</keyword>
<dbReference type="GO" id="GO:0006281">
    <property type="term" value="P:DNA repair"/>
    <property type="evidence" value="ECO:0007669"/>
    <property type="project" value="TreeGrafter"/>
</dbReference>
<dbReference type="InterPro" id="IPR023198">
    <property type="entry name" value="PGP-like_dom2"/>
</dbReference>
<proteinExistence type="predicted"/>
<dbReference type="AlphaFoldDB" id="A0A9W6ZK08"/>
<dbReference type="OrthoDB" id="269227at2759"/>
<dbReference type="SUPFAM" id="SSF56784">
    <property type="entry name" value="HAD-like"/>
    <property type="match status" value="1"/>
</dbReference>
<dbReference type="SFLD" id="SFLDG01129">
    <property type="entry name" value="C1.5:_HAD__Beta-PGM__Phosphata"/>
    <property type="match status" value="1"/>
</dbReference>
<evidence type="ECO:0000313" key="1">
    <source>
        <dbReference type="EMBL" id="GMH55797.1"/>
    </source>
</evidence>
<dbReference type="SFLD" id="SFLDS00003">
    <property type="entry name" value="Haloacid_Dehalogenase"/>
    <property type="match status" value="1"/>
</dbReference>
<dbReference type="Pfam" id="PF00702">
    <property type="entry name" value="Hydrolase"/>
    <property type="match status" value="1"/>
</dbReference>
<dbReference type="InterPro" id="IPR023214">
    <property type="entry name" value="HAD_sf"/>
</dbReference>
<dbReference type="InterPro" id="IPR036412">
    <property type="entry name" value="HAD-like_sf"/>
</dbReference>
<accession>A0A9W6ZK08</accession>
<dbReference type="Gene3D" id="3.40.50.1000">
    <property type="entry name" value="HAD superfamily/HAD-like"/>
    <property type="match status" value="1"/>
</dbReference>
<dbReference type="EMBL" id="BRXZ01006131">
    <property type="protein sequence ID" value="GMH55797.1"/>
    <property type="molecule type" value="Genomic_DNA"/>
</dbReference>
<organism evidence="1 2">
    <name type="scientific">Triparma retinervis</name>
    <dbReference type="NCBI Taxonomy" id="2557542"/>
    <lineage>
        <taxon>Eukaryota</taxon>
        <taxon>Sar</taxon>
        <taxon>Stramenopiles</taxon>
        <taxon>Ochrophyta</taxon>
        <taxon>Bolidophyceae</taxon>
        <taxon>Parmales</taxon>
        <taxon>Triparmaceae</taxon>
        <taxon>Triparma</taxon>
    </lineage>
</organism>
<dbReference type="InterPro" id="IPR050155">
    <property type="entry name" value="HAD-like_hydrolase_sf"/>
</dbReference>
<evidence type="ECO:0000313" key="2">
    <source>
        <dbReference type="Proteomes" id="UP001165082"/>
    </source>
</evidence>